<dbReference type="AlphaFoldDB" id="A0ABD0KKD6"/>
<sequence length="91" mass="9709">MPDAFGGNRMTGSSPAAHFHSAPYLSLSKGGDWRVSLVPGATIMGNPHTSCTLTRKQIYRKLGKKSSSGRLTSSEQISAASFNSLYASLFK</sequence>
<proteinExistence type="predicted"/>
<accession>A0ABD0KKD6</accession>
<protein>
    <submittedName>
        <fullName evidence="1">Uncharacterized protein</fullName>
    </submittedName>
</protein>
<dbReference type="EMBL" id="JACVVK020000161">
    <property type="protein sequence ID" value="KAK7487654.1"/>
    <property type="molecule type" value="Genomic_DNA"/>
</dbReference>
<evidence type="ECO:0000313" key="1">
    <source>
        <dbReference type="EMBL" id="KAK7487654.1"/>
    </source>
</evidence>
<keyword evidence="2" id="KW-1185">Reference proteome</keyword>
<comment type="caution">
    <text evidence="1">The sequence shown here is derived from an EMBL/GenBank/DDBJ whole genome shotgun (WGS) entry which is preliminary data.</text>
</comment>
<evidence type="ECO:0000313" key="2">
    <source>
        <dbReference type="Proteomes" id="UP001519460"/>
    </source>
</evidence>
<gene>
    <name evidence="1" type="ORF">BaRGS_00021073</name>
</gene>
<dbReference type="Proteomes" id="UP001519460">
    <property type="component" value="Unassembled WGS sequence"/>
</dbReference>
<name>A0ABD0KKD6_9CAEN</name>
<reference evidence="1 2" key="1">
    <citation type="journal article" date="2023" name="Sci. Data">
        <title>Genome assembly of the Korean intertidal mud-creeper Batillaria attramentaria.</title>
        <authorList>
            <person name="Patra A.K."/>
            <person name="Ho P.T."/>
            <person name="Jun S."/>
            <person name="Lee S.J."/>
            <person name="Kim Y."/>
            <person name="Won Y.J."/>
        </authorList>
    </citation>
    <scope>NUCLEOTIDE SEQUENCE [LARGE SCALE GENOMIC DNA]</scope>
    <source>
        <strain evidence="1">Wonlab-2016</strain>
    </source>
</reference>
<organism evidence="1 2">
    <name type="scientific">Batillaria attramentaria</name>
    <dbReference type="NCBI Taxonomy" id="370345"/>
    <lineage>
        <taxon>Eukaryota</taxon>
        <taxon>Metazoa</taxon>
        <taxon>Spiralia</taxon>
        <taxon>Lophotrochozoa</taxon>
        <taxon>Mollusca</taxon>
        <taxon>Gastropoda</taxon>
        <taxon>Caenogastropoda</taxon>
        <taxon>Sorbeoconcha</taxon>
        <taxon>Cerithioidea</taxon>
        <taxon>Batillariidae</taxon>
        <taxon>Batillaria</taxon>
    </lineage>
</organism>